<reference evidence="2" key="1">
    <citation type="submission" date="2022-10" db="EMBL/GenBank/DDBJ databases">
        <title>The complete genomes of actinobacterial strains from the NBC collection.</title>
        <authorList>
            <person name="Joergensen T.S."/>
            <person name="Alvarez Arevalo M."/>
            <person name="Sterndorff E.B."/>
            <person name="Faurdal D."/>
            <person name="Vuksanovic O."/>
            <person name="Mourched A.-S."/>
            <person name="Charusanti P."/>
            <person name="Shaw S."/>
            <person name="Blin K."/>
            <person name="Weber T."/>
        </authorList>
    </citation>
    <scope>NUCLEOTIDE SEQUENCE</scope>
    <source>
        <strain evidence="2">NBC_00254</strain>
    </source>
</reference>
<evidence type="ECO:0000313" key="2">
    <source>
        <dbReference type="EMBL" id="WUP78942.1"/>
    </source>
</evidence>
<dbReference type="RefSeq" id="WP_328710814.1">
    <property type="nucleotide sequence ID" value="NZ_CP108085.1"/>
</dbReference>
<gene>
    <name evidence="2" type="ORF">OG913_18725</name>
</gene>
<sequence length="391" mass="41530">MRITYPVPAQTSSVFVVVTDRTPTDLTSIVPWRMGPSHRRAARDALGTPRLRLEAFRSTRSPWRRMDLSTEDLKRVRRARHHVVVTSTAPVEEQPEAAQVARAAARGIAEAYHGVLYDPLTGAAVYHCAECPGERRGFDLGDDWLGWRVSCADEEHACVLGLGTAAPVGADAGGGCSCLVTISRGLRRFGLPEIALTGLACAHSLCAATVLRAVAESLLAGHFAWLSSGSRWQTETPPPCRAVARRLRMAGIDYAVLSGGAGPDSSAQVPGTEHGAEPGMSEGLRGRLVVWAGRPDRESGRMANAEHGSSPGMSEGLRGRLVVWAGRPDRESGRMANAEHEAEPGTVHEENGLLRVRLTPAAAARSCLKLGLPGGHGGNPHPHHTAGLLVA</sequence>
<evidence type="ECO:0000313" key="3">
    <source>
        <dbReference type="Proteomes" id="UP001432011"/>
    </source>
</evidence>
<dbReference type="Proteomes" id="UP001432011">
    <property type="component" value="Chromosome"/>
</dbReference>
<name>A0ABZ1T2B9_9ACTN</name>
<evidence type="ECO:0000256" key="1">
    <source>
        <dbReference type="SAM" id="MobiDB-lite"/>
    </source>
</evidence>
<keyword evidence="3" id="KW-1185">Reference proteome</keyword>
<feature type="region of interest" description="Disordered" evidence="1">
    <location>
        <begin position="261"/>
        <end position="281"/>
    </location>
</feature>
<protein>
    <submittedName>
        <fullName evidence="2">Uncharacterized protein</fullName>
    </submittedName>
</protein>
<dbReference type="EMBL" id="CP108085">
    <property type="protein sequence ID" value="WUP78942.1"/>
    <property type="molecule type" value="Genomic_DNA"/>
</dbReference>
<proteinExistence type="predicted"/>
<organism evidence="2 3">
    <name type="scientific">Microbispora hainanensis</name>
    <dbReference type="NCBI Taxonomy" id="568844"/>
    <lineage>
        <taxon>Bacteria</taxon>
        <taxon>Bacillati</taxon>
        <taxon>Actinomycetota</taxon>
        <taxon>Actinomycetes</taxon>
        <taxon>Streptosporangiales</taxon>
        <taxon>Streptosporangiaceae</taxon>
        <taxon>Microbispora</taxon>
    </lineage>
</organism>
<accession>A0ABZ1T2B9</accession>